<feature type="transmembrane region" description="Helical" evidence="1">
    <location>
        <begin position="12"/>
        <end position="32"/>
    </location>
</feature>
<accession>A0A2P5B707</accession>
<keyword evidence="3" id="KW-1185">Reference proteome</keyword>
<protein>
    <submittedName>
        <fullName evidence="2">Uncharacterized protein</fullName>
    </submittedName>
</protein>
<sequence>MASSSSRGGFVILLGIAYAFEVELAVAIHAVSMHGNLARESFSLFGFTFQVSFFVCSLALEACLASLYQPDFSNVYSCIVCLLRRECGG</sequence>
<evidence type="ECO:0000313" key="3">
    <source>
        <dbReference type="Proteomes" id="UP000237105"/>
    </source>
</evidence>
<dbReference type="Proteomes" id="UP000237105">
    <property type="component" value="Unassembled WGS sequence"/>
</dbReference>
<keyword evidence="1" id="KW-0812">Transmembrane</keyword>
<dbReference type="AlphaFoldDB" id="A0A2P5B707"/>
<feature type="transmembrane region" description="Helical" evidence="1">
    <location>
        <begin position="44"/>
        <end position="68"/>
    </location>
</feature>
<evidence type="ECO:0000313" key="2">
    <source>
        <dbReference type="EMBL" id="PON44590.1"/>
    </source>
</evidence>
<name>A0A2P5B707_PARAD</name>
<evidence type="ECO:0000256" key="1">
    <source>
        <dbReference type="SAM" id="Phobius"/>
    </source>
</evidence>
<gene>
    <name evidence="2" type="ORF">PanWU01x14_265750</name>
</gene>
<organism evidence="2 3">
    <name type="scientific">Parasponia andersonii</name>
    <name type="common">Sponia andersonii</name>
    <dbReference type="NCBI Taxonomy" id="3476"/>
    <lineage>
        <taxon>Eukaryota</taxon>
        <taxon>Viridiplantae</taxon>
        <taxon>Streptophyta</taxon>
        <taxon>Embryophyta</taxon>
        <taxon>Tracheophyta</taxon>
        <taxon>Spermatophyta</taxon>
        <taxon>Magnoliopsida</taxon>
        <taxon>eudicotyledons</taxon>
        <taxon>Gunneridae</taxon>
        <taxon>Pentapetalae</taxon>
        <taxon>rosids</taxon>
        <taxon>fabids</taxon>
        <taxon>Rosales</taxon>
        <taxon>Cannabaceae</taxon>
        <taxon>Parasponia</taxon>
    </lineage>
</organism>
<comment type="caution">
    <text evidence="2">The sequence shown here is derived from an EMBL/GenBank/DDBJ whole genome shotgun (WGS) entry which is preliminary data.</text>
</comment>
<keyword evidence="1" id="KW-0472">Membrane</keyword>
<reference evidence="3" key="1">
    <citation type="submission" date="2016-06" db="EMBL/GenBank/DDBJ databases">
        <title>Parallel loss of symbiosis genes in relatives of nitrogen-fixing non-legume Parasponia.</title>
        <authorList>
            <person name="Van Velzen R."/>
            <person name="Holmer R."/>
            <person name="Bu F."/>
            <person name="Rutten L."/>
            <person name="Van Zeijl A."/>
            <person name="Liu W."/>
            <person name="Santuari L."/>
            <person name="Cao Q."/>
            <person name="Sharma T."/>
            <person name="Shen D."/>
            <person name="Roswanjaya Y."/>
            <person name="Wardhani T."/>
            <person name="Kalhor M.S."/>
            <person name="Jansen J."/>
            <person name="Van den Hoogen J."/>
            <person name="Gungor B."/>
            <person name="Hartog M."/>
            <person name="Hontelez J."/>
            <person name="Verver J."/>
            <person name="Yang W.-C."/>
            <person name="Schijlen E."/>
            <person name="Repin R."/>
            <person name="Schilthuizen M."/>
            <person name="Schranz E."/>
            <person name="Heidstra R."/>
            <person name="Miyata K."/>
            <person name="Fedorova E."/>
            <person name="Kohlen W."/>
            <person name="Bisseling T."/>
            <person name="Smit S."/>
            <person name="Geurts R."/>
        </authorList>
    </citation>
    <scope>NUCLEOTIDE SEQUENCE [LARGE SCALE GENOMIC DNA]</scope>
    <source>
        <strain evidence="3">cv. WU1-14</strain>
    </source>
</reference>
<proteinExistence type="predicted"/>
<keyword evidence="1" id="KW-1133">Transmembrane helix</keyword>
<dbReference type="EMBL" id="JXTB01000347">
    <property type="protein sequence ID" value="PON44590.1"/>
    <property type="molecule type" value="Genomic_DNA"/>
</dbReference>